<dbReference type="PANTHER" id="PTHR33657">
    <property type="entry name" value="DOMAIN PROTEIN, PUTATIVE (AFU_ORTHOLOGUE AFUA_5G00600)-RELATED"/>
    <property type="match status" value="1"/>
</dbReference>
<accession>A0A939FW68</accession>
<proteinExistence type="predicted"/>
<name>A0A939FW68_9HYPH</name>
<organism evidence="1 2">
    <name type="scientific">Jiella flava</name>
    <dbReference type="NCBI Taxonomy" id="2816857"/>
    <lineage>
        <taxon>Bacteria</taxon>
        <taxon>Pseudomonadati</taxon>
        <taxon>Pseudomonadota</taxon>
        <taxon>Alphaproteobacteria</taxon>
        <taxon>Hyphomicrobiales</taxon>
        <taxon>Aurantimonadaceae</taxon>
        <taxon>Jiella</taxon>
    </lineage>
</organism>
<dbReference type="EMBL" id="JAFMPP010000001">
    <property type="protein sequence ID" value="MBO0661285.1"/>
    <property type="molecule type" value="Genomic_DNA"/>
</dbReference>
<gene>
    <name evidence="1" type="ORF">J1C48_01740</name>
</gene>
<reference evidence="1" key="1">
    <citation type="submission" date="2021-03" db="EMBL/GenBank/DDBJ databases">
        <title>Whole genome sequence of Jiella sp. CQZ9-1.</title>
        <authorList>
            <person name="Tuo L."/>
        </authorList>
    </citation>
    <scope>NUCLEOTIDE SEQUENCE</scope>
    <source>
        <strain evidence="1">CQZ9-1</strain>
    </source>
</reference>
<dbReference type="Proteomes" id="UP000664122">
    <property type="component" value="Unassembled WGS sequence"/>
</dbReference>
<dbReference type="RefSeq" id="WP_207255921.1">
    <property type="nucleotide sequence ID" value="NZ_JAFMPP010000001.1"/>
</dbReference>
<evidence type="ECO:0000313" key="2">
    <source>
        <dbReference type="Proteomes" id="UP000664122"/>
    </source>
</evidence>
<protein>
    <submittedName>
        <fullName evidence="1">NPP1 family protein</fullName>
    </submittedName>
</protein>
<dbReference type="InterPro" id="IPR008701">
    <property type="entry name" value="NPP1"/>
</dbReference>
<keyword evidence="2" id="KW-1185">Reference proteome</keyword>
<dbReference type="PANTHER" id="PTHR33657:SF8">
    <property type="entry name" value="DOMAIN PROTEIN, PUTATIVE (AFU_ORTHOLOGUE AFUA_5G00600)-RELATED"/>
    <property type="match status" value="1"/>
</dbReference>
<dbReference type="AlphaFoldDB" id="A0A939FW68"/>
<dbReference type="Pfam" id="PF05630">
    <property type="entry name" value="NPP1"/>
    <property type="match status" value="1"/>
</dbReference>
<dbReference type="PIRSF" id="PIRSF029958">
    <property type="entry name" value="Necrosis-inducing_protein"/>
    <property type="match status" value="1"/>
</dbReference>
<evidence type="ECO:0000313" key="1">
    <source>
        <dbReference type="EMBL" id="MBO0661285.1"/>
    </source>
</evidence>
<sequence>MKLKSTLLQSAVVLIAAAATLTVSYAGVIPHDQVKPFAQRGAAWELKFKPYLDVVNGCVPFPAVDAAGNTSGGLKPTGASSSNCAHSVGQVYARGGWYHSHFGIVYSWYFPKDEPSQGIGHRHDWEEIVVWIDNPKVANPRIFGVAHSQHGGYGKESYAALVQYGFLAGTHPKIAYKSIWPTDHRLDSTSKQGGQQPLIDWGALTPAARNALNTTNFGAASPKFTDRTFGSTLAKTFM</sequence>
<comment type="caution">
    <text evidence="1">The sequence shown here is derived from an EMBL/GenBank/DDBJ whole genome shotgun (WGS) entry which is preliminary data.</text>
</comment>